<keyword evidence="1" id="KW-0677">Repeat</keyword>
<name>A0A5J6PW78_9NEIS</name>
<dbReference type="PROSITE" id="PS50297">
    <property type="entry name" value="ANK_REP_REGION"/>
    <property type="match status" value="1"/>
</dbReference>
<dbReference type="SMART" id="SM00248">
    <property type="entry name" value="ANK"/>
    <property type="match status" value="2"/>
</dbReference>
<reference evidence="4 5" key="1">
    <citation type="submission" date="2018-08" db="EMBL/GenBank/DDBJ databases">
        <title>Neisseria zalophi ATCC BAA-2455 complete genome.</title>
        <authorList>
            <person name="Veseli I.A."/>
            <person name="Buttler R."/>
            <person name="Mascarenhas dos Santos A.C."/>
            <person name="Pombert J.-F."/>
        </authorList>
    </citation>
    <scope>NUCLEOTIDE SEQUENCE [LARGE SCALE GENOMIC DNA]</scope>
    <source>
        <strain evidence="4 5">ATCC BAA-2455</strain>
    </source>
</reference>
<dbReference type="EMBL" id="CP031700">
    <property type="protein sequence ID" value="QEY25323.1"/>
    <property type="molecule type" value="Genomic_DNA"/>
</dbReference>
<dbReference type="SUPFAM" id="SSF48403">
    <property type="entry name" value="Ankyrin repeat"/>
    <property type="match status" value="1"/>
</dbReference>
<feature type="repeat" description="ANK" evidence="3">
    <location>
        <begin position="33"/>
        <end position="65"/>
    </location>
</feature>
<organism evidence="4 5">
    <name type="scientific">Neisseria zalophi</name>
    <dbReference type="NCBI Taxonomy" id="640030"/>
    <lineage>
        <taxon>Bacteria</taxon>
        <taxon>Pseudomonadati</taxon>
        <taxon>Pseudomonadota</taxon>
        <taxon>Betaproteobacteria</taxon>
        <taxon>Neisseriales</taxon>
        <taxon>Neisseriaceae</taxon>
        <taxon>Neisseria</taxon>
    </lineage>
</organism>
<dbReference type="KEGG" id="nzl:D0T92_01380"/>
<evidence type="ECO:0000256" key="2">
    <source>
        <dbReference type="ARBA" id="ARBA00023043"/>
    </source>
</evidence>
<keyword evidence="5" id="KW-1185">Reference proteome</keyword>
<proteinExistence type="predicted"/>
<dbReference type="AlphaFoldDB" id="A0A5J6PW78"/>
<dbReference type="Proteomes" id="UP000325713">
    <property type="component" value="Chromosome"/>
</dbReference>
<evidence type="ECO:0000313" key="4">
    <source>
        <dbReference type="EMBL" id="QEY25323.1"/>
    </source>
</evidence>
<accession>A0A5J6PW78</accession>
<dbReference type="Pfam" id="PF12796">
    <property type="entry name" value="Ank_2"/>
    <property type="match status" value="1"/>
</dbReference>
<dbReference type="InterPro" id="IPR036770">
    <property type="entry name" value="Ankyrin_rpt-contain_sf"/>
</dbReference>
<evidence type="ECO:0000256" key="3">
    <source>
        <dbReference type="PROSITE-ProRule" id="PRU00023"/>
    </source>
</evidence>
<dbReference type="PANTHER" id="PTHR24171">
    <property type="entry name" value="ANKYRIN REPEAT DOMAIN-CONTAINING PROTEIN 39-RELATED"/>
    <property type="match status" value="1"/>
</dbReference>
<dbReference type="RefSeq" id="WP_151049499.1">
    <property type="nucleotide sequence ID" value="NZ_CP031700.1"/>
</dbReference>
<evidence type="ECO:0000256" key="1">
    <source>
        <dbReference type="ARBA" id="ARBA00022737"/>
    </source>
</evidence>
<dbReference type="Gene3D" id="1.25.40.20">
    <property type="entry name" value="Ankyrin repeat-containing domain"/>
    <property type="match status" value="1"/>
</dbReference>
<feature type="repeat" description="ANK" evidence="3">
    <location>
        <begin position="66"/>
        <end position="98"/>
    </location>
</feature>
<dbReference type="OrthoDB" id="9180058at2"/>
<protein>
    <submittedName>
        <fullName evidence="4">Ankyrin repeat domain-containing protein</fullName>
    </submittedName>
</protein>
<keyword evidence="2 3" id="KW-0040">ANK repeat</keyword>
<gene>
    <name evidence="4" type="ORF">D0T92_01380</name>
</gene>
<dbReference type="InterPro" id="IPR002110">
    <property type="entry name" value="Ankyrin_rpt"/>
</dbReference>
<evidence type="ECO:0000313" key="5">
    <source>
        <dbReference type="Proteomes" id="UP000325713"/>
    </source>
</evidence>
<dbReference type="PROSITE" id="PS50088">
    <property type="entry name" value="ANK_REPEAT"/>
    <property type="match status" value="2"/>
</dbReference>
<sequence length="130" mass="14780">MNDSLLKLFSKYQNYPSFFTYPPITSVHDLGSMGETLLNLAVNSQAKKDVLLLIENGANVNQSGELSFTPIQNACLNGNTDIIMILLENKANINIKNEFGYNAKHYATEEYHDKKKSKEILNLLKNYKYK</sequence>